<sequence>MAMFFWVAFTGRGYCHYCSLGTVLGLIGKVAGQKITTDNTKCAQCSKCNSACPMAIDIRKKAENSEEVKELRCVGCGHCVDACPTKSLSYSTKYLDRKQRKQGTSKDVSI</sequence>
<dbReference type="InterPro" id="IPR017900">
    <property type="entry name" value="4Fe4S_Fe_S_CS"/>
</dbReference>
<name>A0A645GBU9_9ZZZZ</name>
<comment type="caution">
    <text evidence="8">The sequence shown here is derived from an EMBL/GenBank/DDBJ whole genome shotgun (WGS) entry which is preliminary data.</text>
</comment>
<proteinExistence type="predicted"/>
<protein>
    <submittedName>
        <fullName evidence="8">NAD(P)H-quinone oxidoreductase subunit I, chloroplastic</fullName>
        <ecNumber evidence="8">1.6.5.11</ecNumber>
    </submittedName>
</protein>
<evidence type="ECO:0000256" key="6">
    <source>
        <dbReference type="ARBA" id="ARBA00023014"/>
    </source>
</evidence>
<evidence type="ECO:0000313" key="8">
    <source>
        <dbReference type="EMBL" id="MPN23596.1"/>
    </source>
</evidence>
<keyword evidence="6" id="KW-0411">Iron-sulfur</keyword>
<dbReference type="InterPro" id="IPR017896">
    <property type="entry name" value="4Fe4S_Fe-S-bd"/>
</dbReference>
<keyword evidence="2" id="KW-0004">4Fe-4S</keyword>
<keyword evidence="4" id="KW-0249">Electron transport</keyword>
<evidence type="ECO:0000256" key="1">
    <source>
        <dbReference type="ARBA" id="ARBA00022448"/>
    </source>
</evidence>
<accession>A0A645GBU9</accession>
<dbReference type="Gene3D" id="3.30.70.20">
    <property type="match status" value="1"/>
</dbReference>
<dbReference type="InterPro" id="IPR051684">
    <property type="entry name" value="Electron_Trans/Redox"/>
</dbReference>
<dbReference type="PANTHER" id="PTHR30176">
    <property type="entry name" value="FERREDOXIN-TYPE PROTEIN NAPH"/>
    <property type="match status" value="1"/>
</dbReference>
<keyword evidence="8" id="KW-0560">Oxidoreductase</keyword>
<evidence type="ECO:0000256" key="4">
    <source>
        <dbReference type="ARBA" id="ARBA00022982"/>
    </source>
</evidence>
<organism evidence="8">
    <name type="scientific">bioreactor metagenome</name>
    <dbReference type="NCBI Taxonomy" id="1076179"/>
    <lineage>
        <taxon>unclassified sequences</taxon>
        <taxon>metagenomes</taxon>
        <taxon>ecological metagenomes</taxon>
    </lineage>
</organism>
<dbReference type="GO" id="GO:0016491">
    <property type="term" value="F:oxidoreductase activity"/>
    <property type="evidence" value="ECO:0007669"/>
    <property type="project" value="UniProtKB-KW"/>
</dbReference>
<feature type="domain" description="4Fe-4S ferredoxin-type" evidence="7">
    <location>
        <begin position="64"/>
        <end position="93"/>
    </location>
</feature>
<dbReference type="EC" id="1.6.5.11" evidence="8"/>
<dbReference type="GO" id="GO:0046872">
    <property type="term" value="F:metal ion binding"/>
    <property type="evidence" value="ECO:0007669"/>
    <property type="project" value="UniProtKB-KW"/>
</dbReference>
<evidence type="ECO:0000256" key="2">
    <source>
        <dbReference type="ARBA" id="ARBA00022485"/>
    </source>
</evidence>
<dbReference type="GO" id="GO:0051539">
    <property type="term" value="F:4 iron, 4 sulfur cluster binding"/>
    <property type="evidence" value="ECO:0007669"/>
    <property type="project" value="UniProtKB-KW"/>
</dbReference>
<feature type="domain" description="4Fe-4S ferredoxin-type" evidence="7">
    <location>
        <begin position="33"/>
        <end position="61"/>
    </location>
</feature>
<evidence type="ECO:0000256" key="3">
    <source>
        <dbReference type="ARBA" id="ARBA00022723"/>
    </source>
</evidence>
<keyword evidence="3" id="KW-0479">Metal-binding</keyword>
<dbReference type="PROSITE" id="PS51379">
    <property type="entry name" value="4FE4S_FER_2"/>
    <property type="match status" value="2"/>
</dbReference>
<gene>
    <name evidence="8" type="primary">ndhI_109</name>
    <name evidence="8" type="ORF">SDC9_170988</name>
</gene>
<keyword evidence="1" id="KW-0813">Transport</keyword>
<dbReference type="Pfam" id="PF13187">
    <property type="entry name" value="Fer4_9"/>
    <property type="match status" value="1"/>
</dbReference>
<evidence type="ECO:0000256" key="5">
    <source>
        <dbReference type="ARBA" id="ARBA00023004"/>
    </source>
</evidence>
<dbReference type="PANTHER" id="PTHR30176:SF3">
    <property type="entry name" value="FERREDOXIN-TYPE PROTEIN NAPH"/>
    <property type="match status" value="1"/>
</dbReference>
<dbReference type="PROSITE" id="PS00198">
    <property type="entry name" value="4FE4S_FER_1"/>
    <property type="match status" value="1"/>
</dbReference>
<evidence type="ECO:0000259" key="7">
    <source>
        <dbReference type="PROSITE" id="PS51379"/>
    </source>
</evidence>
<reference evidence="8" key="1">
    <citation type="submission" date="2019-08" db="EMBL/GenBank/DDBJ databases">
        <authorList>
            <person name="Kucharzyk K."/>
            <person name="Murdoch R.W."/>
            <person name="Higgins S."/>
            <person name="Loffler F."/>
        </authorList>
    </citation>
    <scope>NUCLEOTIDE SEQUENCE</scope>
</reference>
<dbReference type="AlphaFoldDB" id="A0A645GBU9"/>
<dbReference type="EMBL" id="VSSQ01072156">
    <property type="protein sequence ID" value="MPN23596.1"/>
    <property type="molecule type" value="Genomic_DNA"/>
</dbReference>
<keyword evidence="5" id="KW-0408">Iron</keyword>
<dbReference type="GO" id="GO:0005886">
    <property type="term" value="C:plasma membrane"/>
    <property type="evidence" value="ECO:0007669"/>
    <property type="project" value="TreeGrafter"/>
</dbReference>
<dbReference type="SUPFAM" id="SSF54862">
    <property type="entry name" value="4Fe-4S ferredoxins"/>
    <property type="match status" value="1"/>
</dbReference>